<feature type="repeat" description="ANK" evidence="3">
    <location>
        <begin position="53"/>
        <end position="85"/>
    </location>
</feature>
<organism evidence="8 9">
    <name type="scientific">Plasmopara halstedii</name>
    <name type="common">Downy mildew of sunflower</name>
    <dbReference type="NCBI Taxonomy" id="4781"/>
    <lineage>
        <taxon>Eukaryota</taxon>
        <taxon>Sar</taxon>
        <taxon>Stramenopiles</taxon>
        <taxon>Oomycota</taxon>
        <taxon>Peronosporomycetes</taxon>
        <taxon>Peronosporales</taxon>
        <taxon>Peronosporaceae</taxon>
        <taxon>Plasmopara</taxon>
    </lineage>
</organism>
<dbReference type="GO" id="GO:0008270">
    <property type="term" value="F:zinc ion binding"/>
    <property type="evidence" value="ECO:0007669"/>
    <property type="project" value="UniProtKB-KW"/>
</dbReference>
<dbReference type="SUPFAM" id="SSF57850">
    <property type="entry name" value="RING/U-box"/>
    <property type="match status" value="1"/>
</dbReference>
<dbReference type="STRING" id="4781.A0A0P1AKF0"/>
<dbReference type="EMBL" id="CCYD01000553">
    <property type="protein sequence ID" value="CEG41356.1"/>
    <property type="molecule type" value="Genomic_DNA"/>
</dbReference>
<dbReference type="InterPro" id="IPR001841">
    <property type="entry name" value="Znf_RING"/>
</dbReference>
<dbReference type="PANTHER" id="PTHR24173">
    <property type="entry name" value="ANKYRIN REPEAT CONTAINING"/>
    <property type="match status" value="1"/>
</dbReference>
<feature type="repeat" description="ANK" evidence="3">
    <location>
        <begin position="86"/>
        <end position="108"/>
    </location>
</feature>
<keyword evidence="4" id="KW-0862">Zinc</keyword>
<dbReference type="CDD" id="cd23129">
    <property type="entry name" value="RING-HC_XBAT35-like"/>
    <property type="match status" value="1"/>
</dbReference>
<reference evidence="9" key="1">
    <citation type="submission" date="2014-09" db="EMBL/GenBank/DDBJ databases">
        <authorList>
            <person name="Sharma Rahul"/>
            <person name="Thines Marco"/>
        </authorList>
    </citation>
    <scope>NUCLEOTIDE SEQUENCE [LARGE SCALE GENOMIC DNA]</scope>
</reference>
<accession>A0A0P1AKF0</accession>
<dbReference type="InterPro" id="IPR013083">
    <property type="entry name" value="Znf_RING/FYVE/PHD"/>
</dbReference>
<dbReference type="Gene3D" id="1.25.40.20">
    <property type="entry name" value="Ankyrin repeat-containing domain"/>
    <property type="match status" value="1"/>
</dbReference>
<dbReference type="PANTHER" id="PTHR24173:SF74">
    <property type="entry name" value="ANKYRIN REPEAT DOMAIN-CONTAINING PROTEIN 16"/>
    <property type="match status" value="1"/>
</dbReference>
<keyword evidence="4" id="KW-0479">Metal-binding</keyword>
<feature type="region of interest" description="Disordered" evidence="5">
    <location>
        <begin position="303"/>
        <end position="326"/>
    </location>
</feature>
<name>A0A0P1AKF0_PLAHL</name>
<evidence type="ECO:0000256" key="4">
    <source>
        <dbReference type="PROSITE-ProRule" id="PRU00175"/>
    </source>
</evidence>
<sequence>MGNTTGWLTQSLCPEEQALWIAAKSGDLAVLREGLSRLTPETRFYSEWRDPVYGYSPLANACAQGHLHCVEALLAYGVDCNVRDAQGHTPLHIATACGKSEVVRLLLETPSVDYFATTSTKTKTALEIARHAYKVSEGRGLIYVQCMEHLEKKLCLYSGWLYERADTFLSIASGISGLESWKKRYAIVLRTATRDVVEIDLFPMKPGERRPPIPSSELLYKTSDGIQQSDDFTWLKRKEFRLSLKVSRKLETSRASTVQSMEFAATNQNELIAWKTFLTNLRVNPSSSPISTAFGEDQQQLFPSPQIAPRDSNSSQNISPRQAALQQEQREIEQALRLSLEEARHARMVSEASAPPPSDTLLDALGYSETVVGPDGVEIVQLLRDDDVTISPALHSRSLQKNMTQITGIQRTDECVICFDGLQEAVCVPCGHNAVCMDCAQELIDTTRLCPVCRQQVREVIRLYRV</sequence>
<dbReference type="Pfam" id="PF13920">
    <property type="entry name" value="zf-C3HC4_3"/>
    <property type="match status" value="1"/>
</dbReference>
<evidence type="ECO:0000256" key="1">
    <source>
        <dbReference type="ARBA" id="ARBA00022737"/>
    </source>
</evidence>
<dbReference type="PROSITE" id="PS50088">
    <property type="entry name" value="ANK_REPEAT"/>
    <property type="match status" value="2"/>
</dbReference>
<dbReference type="AlphaFoldDB" id="A0A0P1AKF0"/>
<keyword evidence="1" id="KW-0677">Repeat</keyword>
<feature type="domain" description="PH" evidence="6">
    <location>
        <begin position="154"/>
        <end position="283"/>
    </location>
</feature>
<keyword evidence="2 3" id="KW-0040">ANK repeat</keyword>
<dbReference type="SMART" id="SM00184">
    <property type="entry name" value="RING"/>
    <property type="match status" value="1"/>
</dbReference>
<evidence type="ECO:0000256" key="5">
    <source>
        <dbReference type="SAM" id="MobiDB-lite"/>
    </source>
</evidence>
<evidence type="ECO:0000313" key="9">
    <source>
        <dbReference type="Proteomes" id="UP000054928"/>
    </source>
</evidence>
<feature type="compositionally biased region" description="Polar residues" evidence="5">
    <location>
        <begin position="311"/>
        <end position="326"/>
    </location>
</feature>
<dbReference type="PROSITE" id="PS50297">
    <property type="entry name" value="ANK_REP_REGION"/>
    <property type="match status" value="2"/>
</dbReference>
<proteinExistence type="predicted"/>
<evidence type="ECO:0000256" key="3">
    <source>
        <dbReference type="PROSITE-ProRule" id="PRU00023"/>
    </source>
</evidence>
<dbReference type="Pfam" id="PF12796">
    <property type="entry name" value="Ank_2"/>
    <property type="match status" value="1"/>
</dbReference>
<evidence type="ECO:0000259" key="7">
    <source>
        <dbReference type="PROSITE" id="PS50089"/>
    </source>
</evidence>
<dbReference type="InterPro" id="IPR036770">
    <property type="entry name" value="Ankyrin_rpt-contain_sf"/>
</dbReference>
<dbReference type="PROSITE" id="PS50089">
    <property type="entry name" value="ZF_RING_2"/>
    <property type="match status" value="1"/>
</dbReference>
<dbReference type="OrthoDB" id="10038642at2759"/>
<evidence type="ECO:0000313" key="8">
    <source>
        <dbReference type="EMBL" id="CEG41356.1"/>
    </source>
</evidence>
<protein>
    <submittedName>
        <fullName evidence="8">Uncharacterized protein</fullName>
    </submittedName>
</protein>
<dbReference type="InterPro" id="IPR001849">
    <property type="entry name" value="PH_domain"/>
</dbReference>
<dbReference type="PROSITE" id="PS50003">
    <property type="entry name" value="PH_DOMAIN"/>
    <property type="match status" value="1"/>
</dbReference>
<dbReference type="OMA" id="YAMVLRT"/>
<evidence type="ECO:0000259" key="6">
    <source>
        <dbReference type="PROSITE" id="PS50003"/>
    </source>
</evidence>
<dbReference type="SMART" id="SM00248">
    <property type="entry name" value="ANK"/>
    <property type="match status" value="2"/>
</dbReference>
<dbReference type="InterPro" id="IPR002110">
    <property type="entry name" value="Ankyrin_rpt"/>
</dbReference>
<dbReference type="Proteomes" id="UP000054928">
    <property type="component" value="Unassembled WGS sequence"/>
</dbReference>
<dbReference type="GeneID" id="36406761"/>
<evidence type="ECO:0000256" key="2">
    <source>
        <dbReference type="ARBA" id="ARBA00023043"/>
    </source>
</evidence>
<keyword evidence="4" id="KW-0863">Zinc-finger</keyword>
<dbReference type="SUPFAM" id="SSF48403">
    <property type="entry name" value="Ankyrin repeat"/>
    <property type="match status" value="1"/>
</dbReference>
<dbReference type="Gene3D" id="3.30.40.10">
    <property type="entry name" value="Zinc/RING finger domain, C3HC4 (zinc finger)"/>
    <property type="match status" value="1"/>
</dbReference>
<feature type="domain" description="RING-type" evidence="7">
    <location>
        <begin position="415"/>
        <end position="454"/>
    </location>
</feature>
<keyword evidence="9" id="KW-1185">Reference proteome</keyword>
<dbReference type="RefSeq" id="XP_024577725.1">
    <property type="nucleotide sequence ID" value="XM_024727116.1"/>
</dbReference>